<reference evidence="2" key="1">
    <citation type="submission" date="2021-09" db="EMBL/GenBank/DDBJ databases">
        <title>The genome of Mauremys mutica provides insights into the evolution of semi-aquatic lifestyle.</title>
        <authorList>
            <person name="Gong S."/>
            <person name="Gao Y."/>
        </authorList>
    </citation>
    <scope>NUCLEOTIDE SEQUENCE</scope>
    <source>
        <strain evidence="2">MM-2020</strain>
        <tissue evidence="2">Muscle</tissue>
    </source>
</reference>
<accession>A0A9D4AXC7</accession>
<evidence type="ECO:0000313" key="2">
    <source>
        <dbReference type="EMBL" id="KAH1172140.1"/>
    </source>
</evidence>
<comment type="caution">
    <text evidence="2">The sequence shown here is derived from an EMBL/GenBank/DDBJ whole genome shotgun (WGS) entry which is preliminary data.</text>
</comment>
<protein>
    <submittedName>
        <fullName evidence="2">Uncharacterized protein</fullName>
    </submittedName>
</protein>
<dbReference type="Proteomes" id="UP000827986">
    <property type="component" value="Unassembled WGS sequence"/>
</dbReference>
<name>A0A9D4AXC7_9SAUR</name>
<evidence type="ECO:0000256" key="1">
    <source>
        <dbReference type="SAM" id="MobiDB-lite"/>
    </source>
</evidence>
<evidence type="ECO:0000313" key="3">
    <source>
        <dbReference type="Proteomes" id="UP000827986"/>
    </source>
</evidence>
<organism evidence="2 3">
    <name type="scientific">Mauremys mutica</name>
    <name type="common">yellowpond turtle</name>
    <dbReference type="NCBI Taxonomy" id="74926"/>
    <lineage>
        <taxon>Eukaryota</taxon>
        <taxon>Metazoa</taxon>
        <taxon>Chordata</taxon>
        <taxon>Craniata</taxon>
        <taxon>Vertebrata</taxon>
        <taxon>Euteleostomi</taxon>
        <taxon>Archelosauria</taxon>
        <taxon>Testudinata</taxon>
        <taxon>Testudines</taxon>
        <taxon>Cryptodira</taxon>
        <taxon>Durocryptodira</taxon>
        <taxon>Testudinoidea</taxon>
        <taxon>Geoemydidae</taxon>
        <taxon>Geoemydinae</taxon>
        <taxon>Mauremys</taxon>
    </lineage>
</organism>
<dbReference type="AlphaFoldDB" id="A0A9D4AXC7"/>
<proteinExistence type="predicted"/>
<sequence length="272" mass="27685">MSPPQYAHWTSGEPSPVATGEDGVVESEEISVQRVCSIMHNSSPGTNSPVSSTADNYSFDSTGIDDIGTAGTSNFSTCLGTDISASSKPDILTPPGSSCVALPLIKTIVEMTRTLWQTPASMTGSDSSTTCMPRFWAARCKSCWSALLSSRAGAVDIPATASSGEAWQWTLLTPFSTRGSRDTWYFTACDAGPSGGGNIGAEAGAEVTGSSGANIVDPGGIEVVVVGGATDRRVGARAVRGNSGAEASVDSAAASGTSIACGSLQPPWPLYA</sequence>
<gene>
    <name evidence="2" type="ORF">KIL84_007758</name>
</gene>
<dbReference type="EMBL" id="JAHDVG010000483">
    <property type="protein sequence ID" value="KAH1172140.1"/>
    <property type="molecule type" value="Genomic_DNA"/>
</dbReference>
<keyword evidence="3" id="KW-1185">Reference proteome</keyword>
<feature type="region of interest" description="Disordered" evidence="1">
    <location>
        <begin position="1"/>
        <end position="23"/>
    </location>
</feature>